<evidence type="ECO:0000259" key="2">
    <source>
        <dbReference type="Pfam" id="PF00248"/>
    </source>
</evidence>
<dbReference type="CDD" id="cd19075">
    <property type="entry name" value="AKR_AKR7A1-5"/>
    <property type="match status" value="1"/>
</dbReference>
<dbReference type="PANTHER" id="PTHR43364:SF4">
    <property type="entry name" value="NAD(P)-LINKED OXIDOREDUCTASE SUPERFAMILY PROTEIN"/>
    <property type="match status" value="1"/>
</dbReference>
<sequence length="334" mass="36866">MSSPKIYFGAGLFAKERGYNSAEDIKPWLDVLMESKDILGGIDSAVTYRECEEWLGELKIGSQYGIPVATKLTGGAHPALVATKDNVIAQARESLSKIGVEQLDILFLHAPDVRLPFEETLSGFDALHKEGLFKHFGLANHNAEQIEEVVKICKEKGFILPTIFQGSYNPIARLPEDTLLPVLRKHNISFVAYSPMAGGFLAKTSQRFRDQPETLIGRWDKDGFLGKVYHYLYNKPLPLQALDKWHEIAATEGISGAEMAYRWVAHNSALTKNDGMVVGATTIEQWKSNLAAIRKGPLSAETAAKIDALWTPELKAMGTLDNFLAIKAVRASPI</sequence>
<dbReference type="OrthoDB" id="2310150at2759"/>
<dbReference type="InterPro" id="IPR023210">
    <property type="entry name" value="NADP_OxRdtase_dom"/>
</dbReference>
<dbReference type="InterPro" id="IPR050523">
    <property type="entry name" value="AKR_Detox_Biosynth"/>
</dbReference>
<dbReference type="EMBL" id="LKEA01000016">
    <property type="protein sequence ID" value="ROW03047.1"/>
    <property type="molecule type" value="Genomic_DNA"/>
</dbReference>
<dbReference type="SUPFAM" id="SSF51430">
    <property type="entry name" value="NAD(P)-linked oxidoreductase"/>
    <property type="match status" value="1"/>
</dbReference>
<evidence type="ECO:0000313" key="4">
    <source>
        <dbReference type="Proteomes" id="UP000283895"/>
    </source>
</evidence>
<accession>A0A423WIB0</accession>
<dbReference type="InterPro" id="IPR036812">
    <property type="entry name" value="NAD(P)_OxRdtase_dom_sf"/>
</dbReference>
<comment type="caution">
    <text evidence="3">The sequence shown here is derived from an EMBL/GenBank/DDBJ whole genome shotgun (WGS) entry which is preliminary data.</text>
</comment>
<dbReference type="Gene3D" id="3.20.20.100">
    <property type="entry name" value="NADP-dependent oxidoreductase domain"/>
    <property type="match status" value="1"/>
</dbReference>
<dbReference type="AlphaFoldDB" id="A0A423WIB0"/>
<keyword evidence="1" id="KW-0560">Oxidoreductase</keyword>
<dbReference type="STRING" id="356882.A0A423WIB0"/>
<keyword evidence="4" id="KW-1185">Reference proteome</keyword>
<gene>
    <name evidence="3" type="ORF">VMCG_05701</name>
</gene>
<proteinExistence type="predicted"/>
<evidence type="ECO:0000313" key="3">
    <source>
        <dbReference type="EMBL" id="ROW03047.1"/>
    </source>
</evidence>
<organism evidence="3 4">
    <name type="scientific">Cytospora schulzeri</name>
    <dbReference type="NCBI Taxonomy" id="448051"/>
    <lineage>
        <taxon>Eukaryota</taxon>
        <taxon>Fungi</taxon>
        <taxon>Dikarya</taxon>
        <taxon>Ascomycota</taxon>
        <taxon>Pezizomycotina</taxon>
        <taxon>Sordariomycetes</taxon>
        <taxon>Sordariomycetidae</taxon>
        <taxon>Diaporthales</taxon>
        <taxon>Cytosporaceae</taxon>
        <taxon>Cytospora</taxon>
    </lineage>
</organism>
<feature type="domain" description="NADP-dependent oxidoreductase" evidence="2">
    <location>
        <begin position="5"/>
        <end position="310"/>
    </location>
</feature>
<evidence type="ECO:0000256" key="1">
    <source>
        <dbReference type="ARBA" id="ARBA00023002"/>
    </source>
</evidence>
<dbReference type="GO" id="GO:0016491">
    <property type="term" value="F:oxidoreductase activity"/>
    <property type="evidence" value="ECO:0007669"/>
    <property type="project" value="UniProtKB-KW"/>
</dbReference>
<reference evidence="3 4" key="1">
    <citation type="submission" date="2015-09" db="EMBL/GenBank/DDBJ databases">
        <title>Host preference determinants of Valsa canker pathogens revealed by comparative genomics.</title>
        <authorList>
            <person name="Yin Z."/>
            <person name="Huang L."/>
        </authorList>
    </citation>
    <scope>NUCLEOTIDE SEQUENCE [LARGE SCALE GENOMIC DNA]</scope>
    <source>
        <strain evidence="3 4">03-1</strain>
    </source>
</reference>
<protein>
    <recommendedName>
        <fullName evidence="2">NADP-dependent oxidoreductase domain-containing protein</fullName>
    </recommendedName>
</protein>
<dbReference type="Proteomes" id="UP000283895">
    <property type="component" value="Unassembled WGS sequence"/>
</dbReference>
<name>A0A423WIB0_9PEZI</name>
<dbReference type="PANTHER" id="PTHR43364">
    <property type="entry name" value="NADH-SPECIFIC METHYLGLYOXAL REDUCTASE-RELATED"/>
    <property type="match status" value="1"/>
</dbReference>
<dbReference type="Pfam" id="PF00248">
    <property type="entry name" value="Aldo_ket_red"/>
    <property type="match status" value="1"/>
</dbReference>